<gene>
    <name evidence="3" type="ORF">Tci_041238</name>
</gene>
<dbReference type="AlphaFoldDB" id="A0A699GKK8"/>
<dbReference type="PANTHER" id="PTHR11439:SF509">
    <property type="entry name" value="RNA-DIRECTED DNA POLYMERASE"/>
    <property type="match status" value="1"/>
</dbReference>
<dbReference type="InterPro" id="IPR012337">
    <property type="entry name" value="RNaseH-like_sf"/>
</dbReference>
<dbReference type="SUPFAM" id="SSF53098">
    <property type="entry name" value="Ribonuclease H-like"/>
    <property type="match status" value="1"/>
</dbReference>
<accession>A0A699GKK8</accession>
<dbReference type="EMBL" id="BKCJ010005903">
    <property type="protein sequence ID" value="GEU69260.1"/>
    <property type="molecule type" value="Genomic_DNA"/>
</dbReference>
<dbReference type="Gene3D" id="3.30.420.10">
    <property type="entry name" value="Ribonuclease H-like superfamily/Ribonuclease H"/>
    <property type="match status" value="1"/>
</dbReference>
<dbReference type="Pfam" id="PF13976">
    <property type="entry name" value="gag_pre-integrs"/>
    <property type="match status" value="1"/>
</dbReference>
<feature type="coiled-coil region" evidence="1">
    <location>
        <begin position="405"/>
        <end position="432"/>
    </location>
</feature>
<dbReference type="PANTHER" id="PTHR11439">
    <property type="entry name" value="GAG-POL-RELATED RETROTRANSPOSON"/>
    <property type="match status" value="1"/>
</dbReference>
<feature type="domain" description="GAG-pre-integrase" evidence="2">
    <location>
        <begin position="692"/>
        <end position="764"/>
    </location>
</feature>
<name>A0A699GKK8_TANCI</name>
<comment type="caution">
    <text evidence="3">The sequence shown here is derived from an EMBL/GenBank/DDBJ whole genome shotgun (WGS) entry which is preliminary data.</text>
</comment>
<sequence length="1178" mass="134231">MIATPGKPDLHVPVPESFHEQIGEELTETDIKRMDADDQSIQTILLGLPEDIYAAVDSCETAKEIWERRHVTIVRQTKNLHEADFTQIYDFLKMNQDEDRQTQNVRGNGGNQFGQYARQVAQDQQGYNAWQNGGIQGVQNAVQNAGLKVLEWGIKPGIQLQVEEFDFMAAASDLDEIEEVNANCILMANLQQESTSGTQLDKALEEQYTDILDPIHEPQLVLQNDNHVTSVASSMVQSRVAQVNMANCNMSATNAKLKSELARYKNQEQHVKISQEKYDKLEKCYQKSIYQEQCLTRKINALHLSSVKQITTLNDEISNLNKQLSKEKSSISFLMEEMKKLKHDFKTQEDKFLDKEVELEAKIKDLENILLKRDQTVQTMHMLKPKLDSFYHPNKKMALEYKYDKILYDKAYNDMQQKVERLQAQLRDLKGKSSDTLSASNTLDPLNQKLEPKVIELEFQVVNYEHEISHLKTTYKNLFDSIKSNRAHAKLHDLIYENTQLRAQGFKNTSKSMKNTSGTSVTPHVYKPKLSTVTPLSKKLHALMPSHFLPQPNEFNVVKHRNVIALECLRSIHLKCLGPQPKGNKRNARIPSAFKSSEVKKNEHQASHQLCVEVLGTVRFGNDHIAAILGYGDLKWGNITITRVYFVEGLGHNLFSIGQFCDADLEAAFRRNTCFINDLDGVDLLKGNYSTNLYTINLFDMASASPICLMARATPTKSWLWHQRLSHLNFDSINDLAKNDLVSGLPKFKYAKEHLCPFCEQEKSNRASHPPKPVLNSKQRLHLLYMDLCGPMRVASIKEVIKNFLKKIYVRLQAPVIIVRTDNGTKFRNQVLKEYFDSVGITHETSAAKNLSKMELLSAEIILASRAILAAPVLQNLQAPTASMSFQDSAPTVQEALTDPAQIKSMQEELYQFIWLDVCDLVPSPNGIKPLTLKWLFKNKHDEENMIIHNKTCLVVIGYRQEEGIDFEESFTLALYELKQAPSAWYDELSKFLLQNEFSKGTIDLTLFTKHFDDDILVWYIHKPVQILHEILNKYGLNTCNIVGTPMDIKYKLDLDQIGTPVSATKYRSMIGALMYLTSSRPDIVHATCICARCQVHPTEKHLKEVKRIFRYLWGTVNMGLWYSKDSGLELTGFSDADYARCKDTFQSTFGGAQFLGKKLVSWSLKKQECTSLSTAKS</sequence>
<evidence type="ECO:0000313" key="3">
    <source>
        <dbReference type="EMBL" id="GEU69260.1"/>
    </source>
</evidence>
<dbReference type="InterPro" id="IPR025724">
    <property type="entry name" value="GAG-pre-integrase_dom"/>
</dbReference>
<proteinExistence type="predicted"/>
<organism evidence="3">
    <name type="scientific">Tanacetum cinerariifolium</name>
    <name type="common">Dalmatian daisy</name>
    <name type="synonym">Chrysanthemum cinerariifolium</name>
    <dbReference type="NCBI Taxonomy" id="118510"/>
    <lineage>
        <taxon>Eukaryota</taxon>
        <taxon>Viridiplantae</taxon>
        <taxon>Streptophyta</taxon>
        <taxon>Embryophyta</taxon>
        <taxon>Tracheophyta</taxon>
        <taxon>Spermatophyta</taxon>
        <taxon>Magnoliopsida</taxon>
        <taxon>eudicotyledons</taxon>
        <taxon>Gunneridae</taxon>
        <taxon>Pentapetalae</taxon>
        <taxon>asterids</taxon>
        <taxon>campanulids</taxon>
        <taxon>Asterales</taxon>
        <taxon>Asteraceae</taxon>
        <taxon>Asteroideae</taxon>
        <taxon>Anthemideae</taxon>
        <taxon>Anthemidinae</taxon>
        <taxon>Tanacetum</taxon>
    </lineage>
</organism>
<evidence type="ECO:0000256" key="1">
    <source>
        <dbReference type="SAM" id="Coils"/>
    </source>
</evidence>
<feature type="coiled-coil region" evidence="1">
    <location>
        <begin position="310"/>
        <end position="351"/>
    </location>
</feature>
<keyword evidence="1" id="KW-0175">Coiled coil</keyword>
<dbReference type="InterPro" id="IPR036397">
    <property type="entry name" value="RNaseH_sf"/>
</dbReference>
<dbReference type="InterPro" id="IPR043502">
    <property type="entry name" value="DNA/RNA_pol_sf"/>
</dbReference>
<protein>
    <submittedName>
        <fullName evidence="3">Uncharacterized mitochondrial protein AtMg00810-like</fullName>
    </submittedName>
</protein>
<reference evidence="3" key="1">
    <citation type="journal article" date="2019" name="Sci. Rep.">
        <title>Draft genome of Tanacetum cinerariifolium, the natural source of mosquito coil.</title>
        <authorList>
            <person name="Yamashiro T."/>
            <person name="Shiraishi A."/>
            <person name="Satake H."/>
            <person name="Nakayama K."/>
        </authorList>
    </citation>
    <scope>NUCLEOTIDE SEQUENCE</scope>
</reference>
<dbReference type="SUPFAM" id="SSF56672">
    <property type="entry name" value="DNA/RNA polymerases"/>
    <property type="match status" value="1"/>
</dbReference>
<evidence type="ECO:0000259" key="2">
    <source>
        <dbReference type="Pfam" id="PF13976"/>
    </source>
</evidence>
<dbReference type="GO" id="GO:0003676">
    <property type="term" value="F:nucleic acid binding"/>
    <property type="evidence" value="ECO:0007669"/>
    <property type="project" value="InterPro"/>
</dbReference>